<dbReference type="EMBL" id="JAVDUM010000002">
    <property type="protein sequence ID" value="MDR6866146.1"/>
    <property type="molecule type" value="Genomic_DNA"/>
</dbReference>
<feature type="domain" description="Alpha-L-glutamate ligase-related protein ATP-grasp" evidence="1">
    <location>
        <begin position="176"/>
        <end position="315"/>
    </location>
</feature>
<evidence type="ECO:0000313" key="2">
    <source>
        <dbReference type="EMBL" id="MDR6866146.1"/>
    </source>
</evidence>
<evidence type="ECO:0000259" key="1">
    <source>
        <dbReference type="Pfam" id="PF14397"/>
    </source>
</evidence>
<proteinExistence type="predicted"/>
<dbReference type="RefSeq" id="WP_310017656.1">
    <property type="nucleotide sequence ID" value="NZ_JAVDUM010000002.1"/>
</dbReference>
<evidence type="ECO:0000313" key="3">
    <source>
        <dbReference type="Proteomes" id="UP001259347"/>
    </source>
</evidence>
<gene>
    <name evidence="2" type="ORF">J2Y69_000731</name>
</gene>
<sequence>MPSNGLGLKPRISYLVERARRINVGSVIERAKEASAQHGKATPAIVVDMLWSAARHNVGFQDYIDYDFAILNRAERATYMTHPVSNQLSERYSHPDYRHLFHDKIEFDRRFSDFLRREWMVIEPGNADELRSFVERLGTVVVKTPMGQAGSGVFRYHAADVTDWDAFHRDLLDRGRLLVEEVIVQHPDLAAVCPGTVNTTRITAFFDGEKTHILAMAQKFGRGEVSDQMSFGGFYTMLDDDGHSVGAGYDSHGHVHVEHPDSGFRIADFQLPLIDEVKAFIDQVARVVPQMQYVGWDIVVGPTGPVLVEGNWGAGVYENKPSVTGVRTGHKPRYQAAIKF</sequence>
<accession>A0ABU1S985</accession>
<dbReference type="Pfam" id="PF14397">
    <property type="entry name" value="ATPgrasp_ST"/>
    <property type="match status" value="1"/>
</dbReference>
<organism evidence="2 3">
    <name type="scientific">Microbacterium resistens</name>
    <dbReference type="NCBI Taxonomy" id="156977"/>
    <lineage>
        <taxon>Bacteria</taxon>
        <taxon>Bacillati</taxon>
        <taxon>Actinomycetota</taxon>
        <taxon>Actinomycetes</taxon>
        <taxon>Micrococcales</taxon>
        <taxon>Microbacteriaceae</taxon>
        <taxon>Microbacterium</taxon>
    </lineage>
</organism>
<protein>
    <recommendedName>
        <fullName evidence="1">Alpha-L-glutamate ligase-related protein ATP-grasp domain-containing protein</fullName>
    </recommendedName>
</protein>
<comment type="caution">
    <text evidence="2">The sequence shown here is derived from an EMBL/GenBank/DDBJ whole genome shotgun (WGS) entry which is preliminary data.</text>
</comment>
<dbReference type="SUPFAM" id="SSF56059">
    <property type="entry name" value="Glutathione synthetase ATP-binding domain-like"/>
    <property type="match status" value="1"/>
</dbReference>
<dbReference type="Proteomes" id="UP001259347">
    <property type="component" value="Unassembled WGS sequence"/>
</dbReference>
<reference evidence="2 3" key="1">
    <citation type="submission" date="2023-07" db="EMBL/GenBank/DDBJ databases">
        <title>Sorghum-associated microbial communities from plants grown in Nebraska, USA.</title>
        <authorList>
            <person name="Schachtman D."/>
        </authorList>
    </citation>
    <scope>NUCLEOTIDE SEQUENCE [LARGE SCALE GENOMIC DNA]</scope>
    <source>
        <strain evidence="2 3">2980</strain>
    </source>
</reference>
<dbReference type="InterPro" id="IPR039523">
    <property type="entry name" value="RimK-rel_E_lig_ATP-grasp"/>
</dbReference>
<keyword evidence="3" id="KW-1185">Reference proteome</keyword>
<name>A0ABU1S985_9MICO</name>